<protein>
    <recommendedName>
        <fullName evidence="2">Gelsolin-like domain-containing protein</fullName>
    </recommendedName>
</protein>
<evidence type="ECO:0000313" key="3">
    <source>
        <dbReference type="Ensembl" id="ENSCSAVP00000016953.1"/>
    </source>
</evidence>
<reference evidence="3" key="3">
    <citation type="submission" date="2025-09" db="UniProtKB">
        <authorList>
            <consortium name="Ensembl"/>
        </authorList>
    </citation>
    <scope>IDENTIFICATION</scope>
</reference>
<dbReference type="GO" id="GO:0015629">
    <property type="term" value="C:actin cytoskeleton"/>
    <property type="evidence" value="ECO:0007669"/>
    <property type="project" value="TreeGrafter"/>
</dbReference>
<dbReference type="Proteomes" id="UP000007875">
    <property type="component" value="Unassembled WGS sequence"/>
</dbReference>
<dbReference type="CDD" id="cd11289">
    <property type="entry name" value="gelsolin_S2_like"/>
    <property type="match status" value="1"/>
</dbReference>
<dbReference type="Gene3D" id="3.40.20.10">
    <property type="entry name" value="Severin"/>
    <property type="match status" value="3"/>
</dbReference>
<dbReference type="SUPFAM" id="SSF55753">
    <property type="entry name" value="Actin depolymerizing proteins"/>
    <property type="match status" value="3"/>
</dbReference>
<dbReference type="GO" id="GO:0008154">
    <property type="term" value="P:actin polymerization or depolymerization"/>
    <property type="evidence" value="ECO:0007669"/>
    <property type="project" value="TreeGrafter"/>
</dbReference>
<sequence length="347" mass="39318">MAPKNMKIWRIEKFEMVEQPRDSFGYFFTGDSYIVFNEYVNKETGTRAYDLHYWIGSKSTQDEYGACAEHAVMLDNQYGGVPVQHREEEGRESELFMGYFKPAVKYEEGGVASGFKHVKVNDYGTISRLMWVRGRQNVRATIVPMNWSSLNQSDCFIIDMGNTIYTWNGPKCNRFEALKATVVAKDIRNNERAGKAVVKQLTSDKQLEEFLGRKTGEISPGEPEPFRLASSSRIQTTSNCKLYRVSDDSGALVTSMISDKSPFSQSMLDAGNVYIISNVDAEQIFVWKGKAASVDEKKESMKIASDFIKKEGLSRHAKITVMSQFSETALFKMMFDSRFNKCAAGSW</sequence>
<dbReference type="GO" id="GO:0051016">
    <property type="term" value="P:barbed-end actin filament capping"/>
    <property type="evidence" value="ECO:0007669"/>
    <property type="project" value="TreeGrafter"/>
</dbReference>
<evidence type="ECO:0000259" key="2">
    <source>
        <dbReference type="Pfam" id="PF00626"/>
    </source>
</evidence>
<dbReference type="InterPro" id="IPR007123">
    <property type="entry name" value="Gelsolin-like_dom"/>
</dbReference>
<proteinExistence type="predicted"/>
<dbReference type="InterPro" id="IPR029006">
    <property type="entry name" value="ADF-H/Gelsolin-like_dom_sf"/>
</dbReference>
<organism evidence="3 4">
    <name type="scientific">Ciona savignyi</name>
    <name type="common">Pacific transparent sea squirt</name>
    <dbReference type="NCBI Taxonomy" id="51511"/>
    <lineage>
        <taxon>Eukaryota</taxon>
        <taxon>Metazoa</taxon>
        <taxon>Chordata</taxon>
        <taxon>Tunicata</taxon>
        <taxon>Ascidiacea</taxon>
        <taxon>Phlebobranchia</taxon>
        <taxon>Cionidae</taxon>
        <taxon>Ciona</taxon>
    </lineage>
</organism>
<evidence type="ECO:0000256" key="1">
    <source>
        <dbReference type="ARBA" id="ARBA00023203"/>
    </source>
</evidence>
<dbReference type="Ensembl" id="ENSCSAVT00000017136.1">
    <property type="protein sequence ID" value="ENSCSAVP00000016953.1"/>
    <property type="gene ID" value="ENSCSAVG00000009975.1"/>
</dbReference>
<dbReference type="GO" id="GO:0051014">
    <property type="term" value="P:actin filament severing"/>
    <property type="evidence" value="ECO:0007669"/>
    <property type="project" value="TreeGrafter"/>
</dbReference>
<dbReference type="InterPro" id="IPR007122">
    <property type="entry name" value="Villin/Gelsolin"/>
</dbReference>
<dbReference type="PANTHER" id="PTHR11977">
    <property type="entry name" value="VILLIN"/>
    <property type="match status" value="1"/>
</dbReference>
<reference evidence="3" key="2">
    <citation type="submission" date="2025-08" db="UniProtKB">
        <authorList>
            <consortium name="Ensembl"/>
        </authorList>
    </citation>
    <scope>IDENTIFICATION</scope>
</reference>
<reference evidence="4" key="1">
    <citation type="submission" date="2003-08" db="EMBL/GenBank/DDBJ databases">
        <authorList>
            <person name="Birren B."/>
            <person name="Nusbaum C."/>
            <person name="Abebe A."/>
            <person name="Abouelleil A."/>
            <person name="Adekoya E."/>
            <person name="Ait-zahra M."/>
            <person name="Allen N."/>
            <person name="Allen T."/>
            <person name="An P."/>
            <person name="Anderson M."/>
            <person name="Anderson S."/>
            <person name="Arachchi H."/>
            <person name="Armbruster J."/>
            <person name="Bachantsang P."/>
            <person name="Baldwin J."/>
            <person name="Barry A."/>
            <person name="Bayul T."/>
            <person name="Blitshsteyn B."/>
            <person name="Bloom T."/>
            <person name="Blye J."/>
            <person name="Boguslavskiy L."/>
            <person name="Borowsky M."/>
            <person name="Boukhgalter B."/>
            <person name="Brunache A."/>
            <person name="Butler J."/>
            <person name="Calixte N."/>
            <person name="Calvo S."/>
            <person name="Camarata J."/>
            <person name="Campo K."/>
            <person name="Chang J."/>
            <person name="Cheshatsang Y."/>
            <person name="Citroen M."/>
            <person name="Collymore A."/>
            <person name="Considine T."/>
            <person name="Cook A."/>
            <person name="Cooke P."/>
            <person name="Corum B."/>
            <person name="Cuomo C."/>
            <person name="David R."/>
            <person name="Dawoe T."/>
            <person name="Degray S."/>
            <person name="Dodge S."/>
            <person name="Dooley K."/>
            <person name="Dorje P."/>
            <person name="Dorjee K."/>
            <person name="Dorris L."/>
            <person name="Duffey N."/>
            <person name="Dupes A."/>
            <person name="Elkins T."/>
            <person name="Engels R."/>
            <person name="Erickson J."/>
            <person name="Farina A."/>
            <person name="Faro S."/>
            <person name="Ferreira P."/>
            <person name="Fischer H."/>
            <person name="Fitzgerald M."/>
            <person name="Foley K."/>
            <person name="Gage D."/>
            <person name="Galagan J."/>
            <person name="Gearin G."/>
            <person name="Gnerre S."/>
            <person name="Gnirke A."/>
            <person name="Goyette A."/>
            <person name="Graham J."/>
            <person name="Grandbois E."/>
            <person name="Gyaltsen K."/>
            <person name="Hafez N."/>
            <person name="Hagopian D."/>
            <person name="Hagos B."/>
            <person name="Hall J."/>
            <person name="Hatcher B."/>
            <person name="Heller A."/>
            <person name="Higgins H."/>
            <person name="Honan T."/>
            <person name="Horn A."/>
            <person name="Houde N."/>
            <person name="Hughes L."/>
            <person name="Hulme W."/>
            <person name="Husby E."/>
            <person name="Iliev I."/>
            <person name="Jaffe D."/>
            <person name="Jones C."/>
            <person name="Kamal M."/>
            <person name="Kamat A."/>
            <person name="Kamvysselis M."/>
            <person name="Karlsson E."/>
            <person name="Kells C."/>
            <person name="Kieu A."/>
            <person name="Kisner P."/>
            <person name="Kodira C."/>
            <person name="Kulbokas E."/>
            <person name="Labutti K."/>
            <person name="Lama D."/>
            <person name="Landers T."/>
            <person name="Leger J."/>
            <person name="Levine S."/>
            <person name="Lewis D."/>
            <person name="Lewis T."/>
            <person name="Lindblad-toh K."/>
            <person name="Liu X."/>
            <person name="Lokyitsang T."/>
            <person name="Lokyitsang Y."/>
            <person name="Lucien O."/>
            <person name="Lui A."/>
            <person name="Ma L.J."/>
            <person name="Mabbitt R."/>
            <person name="Macdonald J."/>
            <person name="Maclean C."/>
            <person name="Major J."/>
            <person name="Manning J."/>
            <person name="Marabella R."/>
            <person name="Maru K."/>
            <person name="Matthews C."/>
            <person name="Mauceli E."/>
            <person name="Mccarthy M."/>
            <person name="Mcdonough S."/>
            <person name="Mcghee T."/>
            <person name="Meldrim J."/>
            <person name="Meneus L."/>
            <person name="Mesirov J."/>
            <person name="Mihalev A."/>
            <person name="Mihova T."/>
            <person name="Mikkelsen T."/>
            <person name="Mlenga V."/>
            <person name="Moru K."/>
            <person name="Mozes J."/>
            <person name="Mulrain L."/>
            <person name="Munson G."/>
            <person name="Naylor J."/>
            <person name="Newes C."/>
            <person name="Nguyen C."/>
            <person name="Nguyen N."/>
            <person name="Nguyen T."/>
            <person name="Nicol R."/>
            <person name="Nielsen C."/>
            <person name="Nizzari M."/>
            <person name="Norbu C."/>
            <person name="Norbu N."/>
            <person name="O'donnell P."/>
            <person name="Okoawo O."/>
            <person name="O'leary S."/>
            <person name="Omotosho B."/>
            <person name="O'neill K."/>
            <person name="Osman S."/>
            <person name="Parker S."/>
            <person name="Perrin D."/>
            <person name="Phunkhang P."/>
            <person name="Piqani B."/>
            <person name="Purcell S."/>
            <person name="Rachupka T."/>
            <person name="Ramasamy U."/>
            <person name="Rameau R."/>
            <person name="Ray V."/>
            <person name="Raymond C."/>
            <person name="Retta R."/>
            <person name="Richardson S."/>
            <person name="Rise C."/>
            <person name="Rodriguez J."/>
            <person name="Rogers J."/>
            <person name="Rogov P."/>
            <person name="Rutman M."/>
            <person name="Schupbach R."/>
            <person name="Seaman C."/>
            <person name="Settipalli S."/>
            <person name="Sharpe T."/>
            <person name="Sheridan J."/>
            <person name="Sherpa N."/>
            <person name="Shi J."/>
            <person name="Smirnov S."/>
            <person name="Smith C."/>
            <person name="Sougnez C."/>
            <person name="Spencer B."/>
            <person name="Stalker J."/>
            <person name="Stange-thomann N."/>
            <person name="Stavropoulos S."/>
            <person name="Stetson K."/>
            <person name="Stone C."/>
            <person name="Stone S."/>
            <person name="Stubbs M."/>
            <person name="Talamas J."/>
            <person name="Tchuinga P."/>
            <person name="Tenzing P."/>
            <person name="Tesfaye S."/>
            <person name="Theodore J."/>
            <person name="Thoulutsang Y."/>
            <person name="Topham K."/>
            <person name="Towey S."/>
            <person name="Tsamla T."/>
            <person name="Tsomo N."/>
            <person name="Vallee D."/>
            <person name="Vassiliev H."/>
            <person name="Venkataraman V."/>
            <person name="Vinson J."/>
            <person name="Vo A."/>
            <person name="Wade C."/>
            <person name="Wang S."/>
            <person name="Wangchuk T."/>
            <person name="Wangdi T."/>
            <person name="Whittaker C."/>
            <person name="Wilkinson J."/>
            <person name="Wu Y."/>
            <person name="Wyman D."/>
            <person name="Yadav S."/>
            <person name="Yang S."/>
            <person name="Yang X."/>
            <person name="Yeager S."/>
            <person name="Yee E."/>
            <person name="Young G."/>
            <person name="Zainoun J."/>
            <person name="Zembeck L."/>
            <person name="Zimmer A."/>
            <person name="Zody M."/>
            <person name="Lander E."/>
        </authorList>
    </citation>
    <scope>NUCLEOTIDE SEQUENCE [LARGE SCALE GENOMIC DNA]</scope>
</reference>
<feature type="domain" description="Gelsolin-like" evidence="2">
    <location>
        <begin position="14"/>
        <end position="97"/>
    </location>
</feature>
<dbReference type="PRINTS" id="PR00597">
    <property type="entry name" value="GELSOLIN"/>
</dbReference>
<keyword evidence="1" id="KW-0009">Actin-binding</keyword>
<dbReference type="CDD" id="cd11292">
    <property type="entry name" value="gelsolin_S3_like"/>
    <property type="match status" value="1"/>
</dbReference>
<keyword evidence="4" id="KW-1185">Reference proteome</keyword>
<dbReference type="GeneTree" id="ENSGT00940000155591"/>
<feature type="domain" description="Gelsolin-like" evidence="2">
    <location>
        <begin position="261"/>
        <end position="331"/>
    </location>
</feature>
<dbReference type="HOGENOM" id="CLU_002568_0_1_1"/>
<dbReference type="AlphaFoldDB" id="H2ZH87"/>
<dbReference type="SMART" id="SM00262">
    <property type="entry name" value="GEL"/>
    <property type="match status" value="3"/>
</dbReference>
<feature type="domain" description="Gelsolin-like" evidence="2">
    <location>
        <begin position="137"/>
        <end position="211"/>
    </location>
</feature>
<evidence type="ECO:0000313" key="4">
    <source>
        <dbReference type="Proteomes" id="UP000007875"/>
    </source>
</evidence>
<dbReference type="Pfam" id="PF00626">
    <property type="entry name" value="Gelsolin"/>
    <property type="match status" value="3"/>
</dbReference>
<name>H2ZH87_CIOSA</name>
<accession>H2ZH87</accession>
<dbReference type="CDD" id="cd11290">
    <property type="entry name" value="gelsolin_S1_like"/>
    <property type="match status" value="1"/>
</dbReference>
<dbReference type="GO" id="GO:0005546">
    <property type="term" value="F:phosphatidylinositol-4,5-bisphosphate binding"/>
    <property type="evidence" value="ECO:0007669"/>
    <property type="project" value="TreeGrafter"/>
</dbReference>
<dbReference type="PANTHER" id="PTHR11977:SF131">
    <property type="entry name" value="GELSOLIN-LIKE DOMAIN-CONTAINING PROTEIN"/>
    <property type="match status" value="1"/>
</dbReference>
<dbReference type="GO" id="GO:0005737">
    <property type="term" value="C:cytoplasm"/>
    <property type="evidence" value="ECO:0007669"/>
    <property type="project" value="TreeGrafter"/>
</dbReference>
<dbReference type="GO" id="GO:0051015">
    <property type="term" value="F:actin filament binding"/>
    <property type="evidence" value="ECO:0007669"/>
    <property type="project" value="InterPro"/>
</dbReference>